<dbReference type="PIRSF" id="PIRSF034586">
    <property type="entry name" value="Vir_effector_SfrC"/>
    <property type="match status" value="1"/>
</dbReference>
<name>A0A1I4YFL1_9GAMM</name>
<gene>
    <name evidence="1" type="ORF">SAMN05428971_1169</name>
</gene>
<protein>
    <recommendedName>
        <fullName evidence="3">SrfC</fullName>
    </recommendedName>
</protein>
<keyword evidence="2" id="KW-1185">Reference proteome</keyword>
<accession>A0A1I4YFL1</accession>
<dbReference type="Proteomes" id="UP000198968">
    <property type="component" value="Unassembled WGS sequence"/>
</dbReference>
<reference evidence="2" key="1">
    <citation type="submission" date="2016-10" db="EMBL/GenBank/DDBJ databases">
        <authorList>
            <person name="Varghese N."/>
            <person name="Submissions S."/>
        </authorList>
    </citation>
    <scope>NUCLEOTIDE SEQUENCE [LARGE SCALE GENOMIC DNA]</scope>
    <source>
        <strain evidence="2">OV426</strain>
    </source>
</reference>
<dbReference type="EMBL" id="FOVG01000001">
    <property type="protein sequence ID" value="SFN36379.1"/>
    <property type="molecule type" value="Genomic_DNA"/>
</dbReference>
<evidence type="ECO:0000313" key="2">
    <source>
        <dbReference type="Proteomes" id="UP000198968"/>
    </source>
</evidence>
<dbReference type="AlphaFoldDB" id="A0A1I4YFL1"/>
<dbReference type="Pfam" id="PF10139">
    <property type="entry name" value="Virul_Fac"/>
    <property type="match status" value="2"/>
</dbReference>
<sequence length="788" mass="88481">MKALKPRQPQTLAKRLSLLQDALNNSLTWIETTREQSPRLALEAETLTLQLRQARVQTQALAQQVARPVTLALFGQSQAGKAWLLNEMVADAQGQLVTRMGEKQLSWFQHINPGNLDFATATRFSHQREPLSGEWPVELTLLSEAEIVRLMVACAGATMPDTPQIDSALQRLQRHRLATPLAGLEGDALVTLWSWSRRRPHHDVRLDRHFWPQAVELAPWLSVDDRVQLFSLLWSGQPELNEMLRSLLHLRHQLRNSSRVLAPLSLLTDASLLPAEQLIVPVSEQDQQQLVEVCPLNGNRIGKAQNVPLGLLALLTLEVLVPLSSTPRTALYDDADMLELPAPGQSADVATQEDRQRLQQQDPLRAQLLEQKRALLPGFYAARQAIDLLLVCTAASHRQDADLASETLREWQRQQPTQESAEKPRLIWAITPFDARHQQVNVDEAVQRQMGQPGQHWGSMLALDRAGVDRMASWLLEEMQPEARRDMLLAQLAQIQHTVVERRLLPWTEAGASPEQAARKQNIADTLLKCLQHRTGLHGELLERLQPPREALRQLWLNQSALQGSKPATIQAPENQFGIGFEFDLFSESPAEAPVQPRQSLQSAQQFPRQVLLLWLDHLRQLPENRSLLALLNVDKATMEWLVEELITAGFRTDIAQKLQQALHEPDTQSVSHESRADRQVTRAMTVLGDFVAWLGFLQRPESERPASRVNRGQVIFSRPPAPSVSFSAGQRLTKLSAAPANHTAYYIYDWLVGLNQVIIENNGYTGGGDLPLAAREALVALLKPLRA</sequence>
<dbReference type="OrthoDB" id="1060501at2"/>
<evidence type="ECO:0000313" key="1">
    <source>
        <dbReference type="EMBL" id="SFN36379.1"/>
    </source>
</evidence>
<dbReference type="InterPro" id="IPR017030">
    <property type="entry name" value="Vir_effector_SfrC"/>
</dbReference>
<proteinExistence type="predicted"/>
<evidence type="ECO:0008006" key="3">
    <source>
        <dbReference type="Google" id="ProtNLM"/>
    </source>
</evidence>
<organism evidence="1 2">
    <name type="scientific">Candidatus Pantoea varia</name>
    <dbReference type="NCBI Taxonomy" id="1881036"/>
    <lineage>
        <taxon>Bacteria</taxon>
        <taxon>Pseudomonadati</taxon>
        <taxon>Pseudomonadota</taxon>
        <taxon>Gammaproteobacteria</taxon>
        <taxon>Enterobacterales</taxon>
        <taxon>Erwiniaceae</taxon>
        <taxon>Pantoea</taxon>
    </lineage>
</organism>
<dbReference type="RefSeq" id="WP_090961268.1">
    <property type="nucleotide sequence ID" value="NZ_FOVG01000001.1"/>
</dbReference>